<dbReference type="GO" id="GO:0072487">
    <property type="term" value="C:MSL complex"/>
    <property type="evidence" value="ECO:0000318"/>
    <property type="project" value="GO_Central"/>
</dbReference>
<dbReference type="Proteomes" id="UP000007110">
    <property type="component" value="Unassembled WGS sequence"/>
</dbReference>
<dbReference type="OrthoDB" id="6022555at2759"/>
<evidence type="ECO:0000259" key="3">
    <source>
        <dbReference type="PROSITE" id="PS52052"/>
    </source>
</evidence>
<reference evidence="5" key="1">
    <citation type="submission" date="2015-02" db="EMBL/GenBank/DDBJ databases">
        <title>Genome sequencing for Strongylocentrotus purpuratus.</title>
        <authorList>
            <person name="Murali S."/>
            <person name="Liu Y."/>
            <person name="Vee V."/>
            <person name="English A."/>
            <person name="Wang M."/>
            <person name="Skinner E."/>
            <person name="Han Y."/>
            <person name="Muzny D.M."/>
            <person name="Worley K.C."/>
            <person name="Gibbs R.A."/>
        </authorList>
    </citation>
    <scope>NUCLEOTIDE SEQUENCE</scope>
</reference>
<sequence length="463" mass="52703">MSSYFRNVFLDLAAAFTPMAPGNMKSDFIGLQRSKLTGKSYATRKLYLKNSDGSSNENVSLPVNMDGEGDTLRNNAADNDPSVVLNATAMAVASDVSNVAQSDNTKPNDNSITGSGDGGCAIAQINGSPDRVNSEISHLKVLSMLHLDVIEQQQKQIKMFEREAQRLRVENETLKCRLERMNRRTHLAEKVEPQTNNNNNHRPVGRPRKILDSPVQKKKRKSELDVSIHSTGKQSGRGGGTPVKDSNGNLNSSISSAQSTNAELSKRQRRAEKLAKKEEKKNASRQDSKESRESKEEEKFHRTGVMYPCLSDLRVPQLDVLDDESVMVPSWRVVTIPAPSTSSDAPEECSDAVFEQRHGKLEQDERKRKRWDIQRIRELREHERLVNKQKQREYAQWEHILTTFYPVENDAEFIEMNDTIPVITFGVQVPTVKPNEFELPWFDAKQRERDEQRRQTRRMTSRR</sequence>
<keyword evidence="5" id="KW-1185">Reference proteome</keyword>
<proteinExistence type="predicted"/>
<dbReference type="FunCoup" id="A0A7M7P552">
    <property type="interactions" value="682"/>
</dbReference>
<feature type="region of interest" description="Disordered" evidence="2">
    <location>
        <begin position="185"/>
        <end position="300"/>
    </location>
</feature>
<dbReference type="RefSeq" id="XP_030846434.1">
    <property type="nucleotide sequence ID" value="XM_030990574.1"/>
</dbReference>
<dbReference type="GeneID" id="100888025"/>
<dbReference type="EnsemblMetazoa" id="XM_030990574">
    <property type="protein sequence ID" value="XP_030846434"/>
    <property type="gene ID" value="LOC100888025"/>
</dbReference>
<organism evidence="4 5">
    <name type="scientific">Strongylocentrotus purpuratus</name>
    <name type="common">Purple sea urchin</name>
    <dbReference type="NCBI Taxonomy" id="7668"/>
    <lineage>
        <taxon>Eukaryota</taxon>
        <taxon>Metazoa</taxon>
        <taxon>Echinodermata</taxon>
        <taxon>Eleutherozoa</taxon>
        <taxon>Echinozoa</taxon>
        <taxon>Echinoidea</taxon>
        <taxon>Euechinoidea</taxon>
        <taxon>Echinacea</taxon>
        <taxon>Camarodonta</taxon>
        <taxon>Echinidea</taxon>
        <taxon>Strongylocentrotidae</taxon>
        <taxon>Strongylocentrotus</taxon>
    </lineage>
</organism>
<dbReference type="Gene3D" id="6.10.250.2000">
    <property type="match status" value="1"/>
</dbReference>
<dbReference type="AlphaFoldDB" id="A0A7M7P552"/>
<dbReference type="PANTHER" id="PTHR21656">
    <property type="entry name" value="MALE-SPECIFIC LETHAL-1 PROTEIN"/>
    <property type="match status" value="1"/>
</dbReference>
<feature type="compositionally biased region" description="Basic and acidic residues" evidence="2">
    <location>
        <begin position="271"/>
        <end position="300"/>
    </location>
</feature>
<evidence type="ECO:0000313" key="5">
    <source>
        <dbReference type="Proteomes" id="UP000007110"/>
    </source>
</evidence>
<dbReference type="InParanoid" id="A0A7M7P552"/>
<feature type="compositionally biased region" description="Basic and acidic residues" evidence="2">
    <location>
        <begin position="444"/>
        <end position="454"/>
    </location>
</feature>
<dbReference type="PROSITE" id="PS52052">
    <property type="entry name" value="PEHE"/>
    <property type="match status" value="1"/>
</dbReference>
<reference evidence="4" key="2">
    <citation type="submission" date="2021-01" db="UniProtKB">
        <authorList>
            <consortium name="EnsemblMetazoa"/>
        </authorList>
    </citation>
    <scope>IDENTIFICATION</scope>
</reference>
<dbReference type="Gene3D" id="1.20.5.170">
    <property type="match status" value="1"/>
</dbReference>
<feature type="compositionally biased region" description="Polar residues" evidence="2">
    <location>
        <begin position="244"/>
        <end position="263"/>
    </location>
</feature>
<dbReference type="InterPro" id="IPR026711">
    <property type="entry name" value="Msl-1"/>
</dbReference>
<dbReference type="PANTHER" id="PTHR21656:SF2">
    <property type="entry name" value="MALE-SPECIFIC LETHAL 1 HOMOLOG"/>
    <property type="match status" value="1"/>
</dbReference>
<dbReference type="KEGG" id="spu:100888025"/>
<feature type="domain" description="PEHE" evidence="3">
    <location>
        <begin position="325"/>
        <end position="441"/>
    </location>
</feature>
<dbReference type="SMART" id="SM01300">
    <property type="entry name" value="PEHE"/>
    <property type="match status" value="1"/>
</dbReference>
<accession>A0A7M7P552</accession>
<evidence type="ECO:0000256" key="2">
    <source>
        <dbReference type="SAM" id="MobiDB-lite"/>
    </source>
</evidence>
<name>A0A7M7P552_STRPU</name>
<evidence type="ECO:0000313" key="4">
    <source>
        <dbReference type="EnsemblMetazoa" id="XP_030846434"/>
    </source>
</evidence>
<dbReference type="Pfam" id="PF15275">
    <property type="entry name" value="PEHE"/>
    <property type="match status" value="1"/>
</dbReference>
<keyword evidence="1" id="KW-0175">Coiled coil</keyword>
<feature type="coiled-coil region" evidence="1">
    <location>
        <begin position="150"/>
        <end position="184"/>
    </location>
</feature>
<dbReference type="InterPro" id="IPR029332">
    <property type="entry name" value="PEHE_dom"/>
</dbReference>
<feature type="region of interest" description="Disordered" evidence="2">
    <location>
        <begin position="443"/>
        <end position="463"/>
    </location>
</feature>
<protein>
    <recommendedName>
        <fullName evidence="3">PEHE domain-containing protein</fullName>
    </recommendedName>
</protein>
<evidence type="ECO:0000256" key="1">
    <source>
        <dbReference type="SAM" id="Coils"/>
    </source>
</evidence>
<dbReference type="OMA" id="HAQANCL"/>